<comment type="caution">
    <text evidence="1">The sequence shown here is derived from an EMBL/GenBank/DDBJ whole genome shotgun (WGS) entry which is preliminary data.</text>
</comment>
<dbReference type="Proteomes" id="UP000887013">
    <property type="component" value="Unassembled WGS sequence"/>
</dbReference>
<evidence type="ECO:0000313" key="2">
    <source>
        <dbReference type="Proteomes" id="UP000887013"/>
    </source>
</evidence>
<evidence type="ECO:0000313" key="1">
    <source>
        <dbReference type="EMBL" id="GFT44169.1"/>
    </source>
</evidence>
<dbReference type="EMBL" id="BMAW01064238">
    <property type="protein sequence ID" value="GFT44169.1"/>
    <property type="molecule type" value="Genomic_DNA"/>
</dbReference>
<keyword evidence="2" id="KW-1185">Reference proteome</keyword>
<reference evidence="1" key="1">
    <citation type="submission" date="2020-08" db="EMBL/GenBank/DDBJ databases">
        <title>Multicomponent nature underlies the extraordinary mechanical properties of spider dragline silk.</title>
        <authorList>
            <person name="Kono N."/>
            <person name="Nakamura H."/>
            <person name="Mori M."/>
            <person name="Yoshida Y."/>
            <person name="Ohtoshi R."/>
            <person name="Malay A.D."/>
            <person name="Moran D.A.P."/>
            <person name="Tomita M."/>
            <person name="Numata K."/>
            <person name="Arakawa K."/>
        </authorList>
    </citation>
    <scope>NUCLEOTIDE SEQUENCE</scope>
</reference>
<sequence length="79" mass="9035">MQPYVQTLLLKENYRLTPYRLPEEKKIAPNDPRKAIGSLPAELSRVMRKGIKSRVSIDLTWQISDDVSNFNSCIMSPGE</sequence>
<organism evidence="1 2">
    <name type="scientific">Nephila pilipes</name>
    <name type="common">Giant wood spider</name>
    <name type="synonym">Nephila maculata</name>
    <dbReference type="NCBI Taxonomy" id="299642"/>
    <lineage>
        <taxon>Eukaryota</taxon>
        <taxon>Metazoa</taxon>
        <taxon>Ecdysozoa</taxon>
        <taxon>Arthropoda</taxon>
        <taxon>Chelicerata</taxon>
        <taxon>Arachnida</taxon>
        <taxon>Araneae</taxon>
        <taxon>Araneomorphae</taxon>
        <taxon>Entelegynae</taxon>
        <taxon>Araneoidea</taxon>
        <taxon>Nephilidae</taxon>
        <taxon>Nephila</taxon>
    </lineage>
</organism>
<name>A0A8X6P1X1_NEPPI</name>
<proteinExistence type="predicted"/>
<protein>
    <submittedName>
        <fullName evidence="1">Uncharacterized protein</fullName>
    </submittedName>
</protein>
<accession>A0A8X6P1X1</accession>
<gene>
    <name evidence="1" type="ORF">NPIL_291131</name>
</gene>
<dbReference type="AlphaFoldDB" id="A0A8X6P1X1"/>